<dbReference type="Pfam" id="PF06013">
    <property type="entry name" value="WXG100"/>
    <property type="match status" value="1"/>
</dbReference>
<organism evidence="1">
    <name type="scientific">metagenome</name>
    <dbReference type="NCBI Taxonomy" id="256318"/>
    <lineage>
        <taxon>unclassified sequences</taxon>
        <taxon>metagenomes</taxon>
    </lineage>
</organism>
<dbReference type="EMBL" id="CZKA01000078">
    <property type="protein sequence ID" value="CUR60655.1"/>
    <property type="molecule type" value="Genomic_DNA"/>
</dbReference>
<protein>
    <submittedName>
        <fullName evidence="1">Putative ESAT-6-like protein</fullName>
    </submittedName>
</protein>
<gene>
    <name evidence="1" type="ORF">NOCA280075</name>
</gene>
<evidence type="ECO:0000313" key="1">
    <source>
        <dbReference type="EMBL" id="CUR60655.1"/>
    </source>
</evidence>
<reference evidence="1" key="1">
    <citation type="submission" date="2015-08" db="EMBL/GenBank/DDBJ databases">
        <authorList>
            <person name="Babu N.S."/>
            <person name="Beckwith C.J."/>
            <person name="Beseler K.G."/>
            <person name="Brison A."/>
            <person name="Carone J.V."/>
            <person name="Caskin T.P."/>
            <person name="Diamond M."/>
            <person name="Durham M.E."/>
            <person name="Foxe J.M."/>
            <person name="Go M."/>
            <person name="Henderson B.A."/>
            <person name="Jones I.B."/>
            <person name="McGettigan J.A."/>
            <person name="Micheletti S.J."/>
            <person name="Nasrallah M.E."/>
            <person name="Ortiz D."/>
            <person name="Piller C.R."/>
            <person name="Privatt S.R."/>
            <person name="Schneider S.L."/>
            <person name="Sharp S."/>
            <person name="Smith T.C."/>
            <person name="Stanton J.D."/>
            <person name="Ullery H.E."/>
            <person name="Wilson R.J."/>
            <person name="Serrano M.G."/>
            <person name="Buck G."/>
            <person name="Lee V."/>
            <person name="Wang Y."/>
            <person name="Carvalho R."/>
            <person name="Voegtly L."/>
            <person name="Shi R."/>
            <person name="Duckworth R."/>
            <person name="Johnson A."/>
            <person name="Loviza R."/>
            <person name="Walstead R."/>
            <person name="Shah Z."/>
            <person name="Kiflezghi M."/>
            <person name="Wade K."/>
            <person name="Ball S.L."/>
            <person name="Bradley K.W."/>
            <person name="Asai D.J."/>
            <person name="Bowman C.A."/>
            <person name="Russell D.A."/>
            <person name="Pope W.H."/>
            <person name="Jacobs-Sera D."/>
            <person name="Hendrix R.W."/>
            <person name="Hatfull G.F."/>
        </authorList>
    </citation>
    <scope>NUCLEOTIDE SEQUENCE</scope>
</reference>
<dbReference type="AlphaFoldDB" id="A0A2P2CF64"/>
<dbReference type="InterPro" id="IPR036689">
    <property type="entry name" value="ESAT-6-like_sf"/>
</dbReference>
<dbReference type="Gene3D" id="1.10.287.1060">
    <property type="entry name" value="ESAT-6-like"/>
    <property type="match status" value="1"/>
</dbReference>
<proteinExistence type="predicted"/>
<dbReference type="SUPFAM" id="SSF140453">
    <property type="entry name" value="EsxAB dimer-like"/>
    <property type="match status" value="1"/>
</dbReference>
<name>A0A2P2CF64_9ZZZZ</name>
<dbReference type="NCBIfam" id="TIGR03930">
    <property type="entry name" value="WXG100_ESAT6"/>
    <property type="match status" value="1"/>
</dbReference>
<dbReference type="InterPro" id="IPR010310">
    <property type="entry name" value="T7SS_ESAT-6-like"/>
</dbReference>
<accession>A0A2P2CF64</accession>
<sequence>MIDLKVNHGGLDVAAADLDTAASRLEVTLRDLESGLNARQVGWSGAAKDAYLPAKAEWNAAISAMRLLLLHLGRAVAVSNEAYAAADLAGSHRFR</sequence>